<dbReference type="InterPro" id="IPR036514">
    <property type="entry name" value="SGNH_hydro_sf"/>
</dbReference>
<sequence length="480" mass="51823">MALVTTPDGATTRAPAEDTAPSAVFLDPDAKPILSWNVPGRFEASWKAYNHGTGLYDKNFVNPTNWAMTLNACASGSKRRIIAYTFTLTKVGDPWSFTRRTPACQLKLNILKSPGLYKATLAVHTDWGAGTEGVSPLLNQSVDFKDRLIVAMGDSLASGEGSPDKPGSYKTSENWKGEIKKTGTIEPVQWESPQCHRSKLSGPARAAKALENSHTSVTFISAACSGAELWHLIDTPYAGREALFAPLPPQVDAIKHAVGVRGRPIDALVIAAGLNDLNFSTIIENCSTNWKGGNCVEKPACWPGGKILGTYFPPKMIGRHLACFGDGGIADQMKQIPDKYAALAGALRTKLPGVRSVHLTSYPAKVFKGGACGSLHFNGVGISAKEGARMAAWGSTLSTTIAAASTRHGWSKPVDLTPVFERHSYCAGWNGKFIPPSSDGWFKTYEWSWRLQGDKFGTAHPNPQGHRAYGDEILRNIRLR</sequence>
<organism evidence="1 2">
    <name type="scientific">Arthrobacter halodurans</name>
    <dbReference type="NCBI Taxonomy" id="516699"/>
    <lineage>
        <taxon>Bacteria</taxon>
        <taxon>Bacillati</taxon>
        <taxon>Actinomycetota</taxon>
        <taxon>Actinomycetes</taxon>
        <taxon>Micrococcales</taxon>
        <taxon>Micrococcaceae</taxon>
        <taxon>Arthrobacter</taxon>
    </lineage>
</organism>
<dbReference type="EC" id="3.1.-.-" evidence="1"/>
<dbReference type="EMBL" id="JBHDLJ010000017">
    <property type="protein sequence ID" value="MFB0836053.1"/>
    <property type="molecule type" value="Genomic_DNA"/>
</dbReference>
<proteinExistence type="predicted"/>
<keyword evidence="2" id="KW-1185">Reference proteome</keyword>
<dbReference type="Gene3D" id="3.40.50.1110">
    <property type="entry name" value="SGNH hydrolase"/>
    <property type="match status" value="1"/>
</dbReference>
<evidence type="ECO:0000313" key="1">
    <source>
        <dbReference type="EMBL" id="MFB0836053.1"/>
    </source>
</evidence>
<dbReference type="InterPro" id="IPR037460">
    <property type="entry name" value="SEST-like"/>
</dbReference>
<dbReference type="SUPFAM" id="SSF52266">
    <property type="entry name" value="SGNH hydrolase"/>
    <property type="match status" value="1"/>
</dbReference>
<evidence type="ECO:0000313" key="2">
    <source>
        <dbReference type="Proteomes" id="UP001575652"/>
    </source>
</evidence>
<dbReference type="GO" id="GO:0016787">
    <property type="term" value="F:hydrolase activity"/>
    <property type="evidence" value="ECO:0007669"/>
    <property type="project" value="UniProtKB-KW"/>
</dbReference>
<dbReference type="CDD" id="cd01823">
    <property type="entry name" value="SEST_like"/>
    <property type="match status" value="1"/>
</dbReference>
<dbReference type="RefSeq" id="WP_373973230.1">
    <property type="nucleotide sequence ID" value="NZ_JBHDLJ010000017.1"/>
</dbReference>
<dbReference type="Proteomes" id="UP001575652">
    <property type="component" value="Unassembled WGS sequence"/>
</dbReference>
<accession>A0ABV4USY4</accession>
<protein>
    <submittedName>
        <fullName evidence="1">SGNH/GDSL hydrolase family protein</fullName>
        <ecNumber evidence="1">3.1.-.-</ecNumber>
    </submittedName>
</protein>
<dbReference type="PANTHER" id="PTHR37981">
    <property type="entry name" value="LIPASE 2"/>
    <property type="match status" value="1"/>
</dbReference>
<reference evidence="1 2" key="1">
    <citation type="submission" date="2024-09" db="EMBL/GenBank/DDBJ databases">
        <authorList>
            <person name="Salinas-Garcia M.A."/>
            <person name="Prieme A."/>
        </authorList>
    </citation>
    <scope>NUCLEOTIDE SEQUENCE [LARGE SCALE GENOMIC DNA]</scope>
    <source>
        <strain evidence="1 2">DSM 21081</strain>
    </source>
</reference>
<keyword evidence="1" id="KW-0378">Hydrolase</keyword>
<name>A0ABV4USY4_9MICC</name>
<comment type="caution">
    <text evidence="1">The sequence shown here is derived from an EMBL/GenBank/DDBJ whole genome shotgun (WGS) entry which is preliminary data.</text>
</comment>
<dbReference type="PANTHER" id="PTHR37981:SF1">
    <property type="entry name" value="SGNH HYDROLASE-TYPE ESTERASE DOMAIN-CONTAINING PROTEIN"/>
    <property type="match status" value="1"/>
</dbReference>
<gene>
    <name evidence="1" type="ORF">ACETWP_15795</name>
</gene>